<dbReference type="EMBL" id="JAAOMP010000176">
    <property type="protein sequence ID" value="MBU2761801.1"/>
    <property type="molecule type" value="Genomic_DNA"/>
</dbReference>
<evidence type="ECO:0000313" key="2">
    <source>
        <dbReference type="Proteomes" id="UP000755654"/>
    </source>
</evidence>
<keyword evidence="2" id="KW-1185">Reference proteome</keyword>
<proteinExistence type="predicted"/>
<comment type="caution">
    <text evidence="1">The sequence shown here is derived from an EMBL/GenBank/DDBJ whole genome shotgun (WGS) entry which is preliminary data.</text>
</comment>
<evidence type="ECO:0000313" key="1">
    <source>
        <dbReference type="EMBL" id="MBU2761801.1"/>
    </source>
</evidence>
<organism evidence="1 2">
    <name type="scientific">Acidithiobacillus sulfurivorans</name>
    <dbReference type="NCBI Taxonomy" id="1958756"/>
    <lineage>
        <taxon>Bacteria</taxon>
        <taxon>Pseudomonadati</taxon>
        <taxon>Pseudomonadota</taxon>
        <taxon>Acidithiobacillia</taxon>
        <taxon>Acidithiobacillales</taxon>
        <taxon>Acidithiobacillaceae</taxon>
        <taxon>Acidithiobacillus</taxon>
    </lineage>
</organism>
<gene>
    <name evidence="1" type="ORF">HAP95_16870</name>
</gene>
<dbReference type="RefSeq" id="WP_215885274.1">
    <property type="nucleotide sequence ID" value="NZ_JAAOMP010000176.1"/>
</dbReference>
<name>A0ABS6A2Q1_9PROT</name>
<protein>
    <recommendedName>
        <fullName evidence="3">Aldehyde oxidase/xanthine dehydrogenase second molybdopterin binding domain-containing protein</fullName>
    </recommendedName>
</protein>
<reference evidence="1 2" key="1">
    <citation type="journal article" date="2021" name="ISME J.">
        <title>Genomic evolution of the class Acidithiobacillia: deep-branching Proteobacteria living in extreme acidic conditions.</title>
        <authorList>
            <person name="Moya-Beltran A."/>
            <person name="Beard S."/>
            <person name="Rojas-Villalobos C."/>
            <person name="Issotta F."/>
            <person name="Gallardo Y."/>
            <person name="Ulloa R."/>
            <person name="Giaveno A."/>
            <person name="Degli Esposti M."/>
            <person name="Johnson D.B."/>
            <person name="Quatrini R."/>
        </authorList>
    </citation>
    <scope>NUCLEOTIDE SEQUENCE [LARGE SCALE GENOMIC DNA]</scope>
    <source>
        <strain evidence="1 2">RW2</strain>
    </source>
</reference>
<accession>A0ABS6A2Q1</accession>
<evidence type="ECO:0008006" key="3">
    <source>
        <dbReference type="Google" id="ProtNLM"/>
    </source>
</evidence>
<dbReference type="Proteomes" id="UP000755654">
    <property type="component" value="Unassembled WGS sequence"/>
</dbReference>
<sequence>MGNTAVGVTLAHPYQNLTNRKYLKSPVAHGSLQKRAKVTDPIEVRDPDNLMAGGTPTTNGSMAAEAVVRWTGHPILETCHYDRYHTVPVTGQFSAEINVFITHP</sequence>